<protein>
    <recommendedName>
        <fullName evidence="3">F-box domain-containing protein</fullName>
    </recommendedName>
</protein>
<keyword evidence="2" id="KW-1185">Reference proteome</keyword>
<evidence type="ECO:0000313" key="1">
    <source>
        <dbReference type="EMBL" id="KAH7086569.1"/>
    </source>
</evidence>
<dbReference type="InterPro" id="IPR038883">
    <property type="entry name" value="AN11006-like"/>
</dbReference>
<evidence type="ECO:0008006" key="3">
    <source>
        <dbReference type="Google" id="ProtNLM"/>
    </source>
</evidence>
<dbReference type="AlphaFoldDB" id="A0A8K0R449"/>
<dbReference type="PANTHER" id="PTHR42085:SF1">
    <property type="entry name" value="F-BOX DOMAIN-CONTAINING PROTEIN"/>
    <property type="match status" value="1"/>
</dbReference>
<name>A0A8K0R449_9PLEO</name>
<dbReference type="PANTHER" id="PTHR42085">
    <property type="entry name" value="F-BOX DOMAIN-CONTAINING PROTEIN"/>
    <property type="match status" value="1"/>
</dbReference>
<proteinExistence type="predicted"/>
<comment type="caution">
    <text evidence="1">The sequence shown here is derived from an EMBL/GenBank/DDBJ whole genome shotgun (WGS) entry which is preliminary data.</text>
</comment>
<gene>
    <name evidence="1" type="ORF">FB567DRAFT_603639</name>
</gene>
<reference evidence="1" key="1">
    <citation type="journal article" date="2021" name="Nat. Commun.">
        <title>Genetic determinants of endophytism in the Arabidopsis root mycobiome.</title>
        <authorList>
            <person name="Mesny F."/>
            <person name="Miyauchi S."/>
            <person name="Thiergart T."/>
            <person name="Pickel B."/>
            <person name="Atanasova L."/>
            <person name="Karlsson M."/>
            <person name="Huettel B."/>
            <person name="Barry K.W."/>
            <person name="Haridas S."/>
            <person name="Chen C."/>
            <person name="Bauer D."/>
            <person name="Andreopoulos W."/>
            <person name="Pangilinan J."/>
            <person name="LaButti K."/>
            <person name="Riley R."/>
            <person name="Lipzen A."/>
            <person name="Clum A."/>
            <person name="Drula E."/>
            <person name="Henrissat B."/>
            <person name="Kohler A."/>
            <person name="Grigoriev I.V."/>
            <person name="Martin F.M."/>
            <person name="Hacquard S."/>
        </authorList>
    </citation>
    <scope>NUCLEOTIDE SEQUENCE</scope>
    <source>
        <strain evidence="1">MPI-SDFR-AT-0120</strain>
    </source>
</reference>
<sequence length="581" mass="65691">MASSSSPRIGSLRRANPRFACFLDLPRELRNSIYDLVLQHDDNINISASKDPHPYTCEECWDPVAYCPIISAPPTIKISGLNGSLTLAQACQTISYEFLSRFYSDRTFTLSKGGVWHDSRGTFIEILATNWLCLLGTSASFIRSLVIDLRICHLNSCGIWGTTCLANNIRLSNDQIEVHALLQSIWSLGIEAAVTFVQTELQASQTPQQTPLDHENSFSFSRDELFSTKQITSIFKCLAEDQLKLKRYGKLSGSVGIKRDGSGGSLIWAMNHNHDTHRYYWGATREDYHDEFVAKSGGNRLEILPRCSTPPSLLRLPPSLRGNIFRRVINPEEPIEIDLDDSTKFQPVRMNSFHIRMTSSEATTSFSKFGKLKSLLRNTYAPYALHSNPYGYDSAEILEDLQDTKRLYIELRFNLKDPKPLKDLRIDVIHLIMETSSLIGDHEANCLSASGRDKAIEFRTISIQQLRMKVSQVLMEIVYTNEVGMELTCPKVWINGLGDVVGTTILRDIVSEPGDSNAEPSGTHSRETVKDYRYKKEHCPDCQPEIFAHVFPFDRSAAATLRYLLWVLQRNASSALRQNHR</sequence>
<accession>A0A8K0R449</accession>
<organism evidence="1 2">
    <name type="scientific">Paraphoma chrysanthemicola</name>
    <dbReference type="NCBI Taxonomy" id="798071"/>
    <lineage>
        <taxon>Eukaryota</taxon>
        <taxon>Fungi</taxon>
        <taxon>Dikarya</taxon>
        <taxon>Ascomycota</taxon>
        <taxon>Pezizomycotina</taxon>
        <taxon>Dothideomycetes</taxon>
        <taxon>Pleosporomycetidae</taxon>
        <taxon>Pleosporales</taxon>
        <taxon>Pleosporineae</taxon>
        <taxon>Phaeosphaeriaceae</taxon>
        <taxon>Paraphoma</taxon>
    </lineage>
</organism>
<dbReference type="EMBL" id="JAGMVJ010000011">
    <property type="protein sequence ID" value="KAH7086569.1"/>
    <property type="molecule type" value="Genomic_DNA"/>
</dbReference>
<dbReference type="OrthoDB" id="3801356at2759"/>
<evidence type="ECO:0000313" key="2">
    <source>
        <dbReference type="Proteomes" id="UP000813461"/>
    </source>
</evidence>
<dbReference type="Proteomes" id="UP000813461">
    <property type="component" value="Unassembled WGS sequence"/>
</dbReference>